<protein>
    <submittedName>
        <fullName evidence="1">Zf-DHHC-domain-containing protein</fullName>
    </submittedName>
</protein>
<proteinExistence type="predicted"/>
<reference evidence="1" key="1">
    <citation type="submission" date="2021-02" db="EMBL/GenBank/DDBJ databases">
        <authorList>
            <consortium name="DOE Joint Genome Institute"/>
            <person name="Ahrendt S."/>
            <person name="Looney B.P."/>
            <person name="Miyauchi S."/>
            <person name="Morin E."/>
            <person name="Drula E."/>
            <person name="Courty P.E."/>
            <person name="Chicoki N."/>
            <person name="Fauchery L."/>
            <person name="Kohler A."/>
            <person name="Kuo A."/>
            <person name="Labutti K."/>
            <person name="Pangilinan J."/>
            <person name="Lipzen A."/>
            <person name="Riley R."/>
            <person name="Andreopoulos W."/>
            <person name="He G."/>
            <person name="Johnson J."/>
            <person name="Barry K.W."/>
            <person name="Grigoriev I.V."/>
            <person name="Nagy L."/>
            <person name="Hibbett D."/>
            <person name="Henrissat B."/>
            <person name="Matheny P.B."/>
            <person name="Labbe J."/>
            <person name="Martin F."/>
        </authorList>
    </citation>
    <scope>NUCLEOTIDE SEQUENCE</scope>
    <source>
        <strain evidence="1">FP105234-sp</strain>
    </source>
</reference>
<gene>
    <name evidence="1" type="ORF">FA95DRAFT_1487031</name>
</gene>
<organism evidence="1 2">
    <name type="scientific">Auriscalpium vulgare</name>
    <dbReference type="NCBI Taxonomy" id="40419"/>
    <lineage>
        <taxon>Eukaryota</taxon>
        <taxon>Fungi</taxon>
        <taxon>Dikarya</taxon>
        <taxon>Basidiomycota</taxon>
        <taxon>Agaricomycotina</taxon>
        <taxon>Agaricomycetes</taxon>
        <taxon>Russulales</taxon>
        <taxon>Auriscalpiaceae</taxon>
        <taxon>Auriscalpium</taxon>
    </lineage>
</organism>
<dbReference type="Proteomes" id="UP000814033">
    <property type="component" value="Unassembled WGS sequence"/>
</dbReference>
<comment type="caution">
    <text evidence="1">The sequence shown here is derived from an EMBL/GenBank/DDBJ whole genome shotgun (WGS) entry which is preliminary data.</text>
</comment>
<name>A0ACB8S3C8_9AGAM</name>
<dbReference type="EMBL" id="MU275860">
    <property type="protein sequence ID" value="KAI0050571.1"/>
    <property type="molecule type" value="Genomic_DNA"/>
</dbReference>
<reference evidence="1" key="2">
    <citation type="journal article" date="2022" name="New Phytol.">
        <title>Evolutionary transition to the ectomycorrhizal habit in the genomes of a hyperdiverse lineage of mushroom-forming fungi.</title>
        <authorList>
            <person name="Looney B."/>
            <person name="Miyauchi S."/>
            <person name="Morin E."/>
            <person name="Drula E."/>
            <person name="Courty P.E."/>
            <person name="Kohler A."/>
            <person name="Kuo A."/>
            <person name="LaButti K."/>
            <person name="Pangilinan J."/>
            <person name="Lipzen A."/>
            <person name="Riley R."/>
            <person name="Andreopoulos W."/>
            <person name="He G."/>
            <person name="Johnson J."/>
            <person name="Nolan M."/>
            <person name="Tritt A."/>
            <person name="Barry K.W."/>
            <person name="Grigoriev I.V."/>
            <person name="Nagy L.G."/>
            <person name="Hibbett D."/>
            <person name="Henrissat B."/>
            <person name="Matheny P.B."/>
            <person name="Labbe J."/>
            <person name="Martin F.M."/>
        </authorList>
    </citation>
    <scope>NUCLEOTIDE SEQUENCE</scope>
    <source>
        <strain evidence="1">FP105234-sp</strain>
    </source>
</reference>
<sequence length="296" mass="34002">MGRLLGRIVVGLTLGLISFISYSLQIFVIWPWYGRELSIELLVLLGPFNVLVGLLFWNYWLCVVTDPGAVPHEWHPDPQSADGYEVKALTGGPRFCRACNHYKPPRAHHCKQCKRCVLRMDHHCPWVNNCVGYYNYGHFIRFLFYVDVACSYHAVMLTRRVFDVMGQYYIEAVSNTEMVFIILNFVTCIPVLMLVGGFSLYHFYCLSGNTTTIEGWEKDKVATLVRRGKIRAIKFPYNIGVRRNYESILGKNPMMWFCPTVPPGDGLKYQLAEGDGKWVELSQQRAEYESGGYPEP</sequence>
<evidence type="ECO:0000313" key="1">
    <source>
        <dbReference type="EMBL" id="KAI0050571.1"/>
    </source>
</evidence>
<evidence type="ECO:0000313" key="2">
    <source>
        <dbReference type="Proteomes" id="UP000814033"/>
    </source>
</evidence>
<keyword evidence="2" id="KW-1185">Reference proteome</keyword>
<accession>A0ACB8S3C8</accession>